<dbReference type="EMBL" id="BLAY01000187">
    <property type="protein sequence ID" value="GET42876.1"/>
    <property type="molecule type" value="Genomic_DNA"/>
</dbReference>
<keyword evidence="2" id="KW-1185">Reference proteome</keyword>
<name>A0AAV3XMH8_9CYAN</name>
<proteinExistence type="predicted"/>
<evidence type="ECO:0000313" key="1">
    <source>
        <dbReference type="EMBL" id="GET42876.1"/>
    </source>
</evidence>
<dbReference type="AlphaFoldDB" id="A0AAV3XMH8"/>
<sequence>MFVKQRVIEDVYITADGVTTPSKARAIAFLRQLAVKKDGVILVNKPHQLKMFPQFYQIHRQQQLKNTEDLTLKVLIYLLQSQKQVSITLGRP</sequence>
<protein>
    <submittedName>
        <fullName evidence="1">Uncharacterized protein</fullName>
    </submittedName>
</protein>
<gene>
    <name evidence="1" type="ORF">MiSe_76940</name>
</gene>
<evidence type="ECO:0000313" key="2">
    <source>
        <dbReference type="Proteomes" id="UP001050975"/>
    </source>
</evidence>
<comment type="caution">
    <text evidence="1">The sequence shown here is derived from an EMBL/GenBank/DDBJ whole genome shotgun (WGS) entry which is preliminary data.</text>
</comment>
<organism evidence="1 2">
    <name type="scientific">Microseira wollei NIES-4236</name>
    <dbReference type="NCBI Taxonomy" id="2530354"/>
    <lineage>
        <taxon>Bacteria</taxon>
        <taxon>Bacillati</taxon>
        <taxon>Cyanobacteriota</taxon>
        <taxon>Cyanophyceae</taxon>
        <taxon>Oscillatoriophycideae</taxon>
        <taxon>Aerosakkonematales</taxon>
        <taxon>Aerosakkonemataceae</taxon>
        <taxon>Microseira</taxon>
    </lineage>
</organism>
<dbReference type="Proteomes" id="UP001050975">
    <property type="component" value="Unassembled WGS sequence"/>
</dbReference>
<dbReference type="RefSeq" id="WP_226591066.1">
    <property type="nucleotide sequence ID" value="NZ_BLAY01000187.1"/>
</dbReference>
<reference evidence="1" key="1">
    <citation type="submission" date="2019-10" db="EMBL/GenBank/DDBJ databases">
        <title>Draft genome sequece of Microseira wollei NIES-4236.</title>
        <authorList>
            <person name="Yamaguchi H."/>
            <person name="Suzuki S."/>
            <person name="Kawachi M."/>
        </authorList>
    </citation>
    <scope>NUCLEOTIDE SEQUENCE</scope>
    <source>
        <strain evidence="1">NIES-4236</strain>
    </source>
</reference>
<accession>A0AAV3XMH8</accession>